<accession>S2K316</accession>
<organism evidence="1 2">
    <name type="scientific">Mucor circinelloides f. circinelloides (strain 1006PhL)</name>
    <name type="common">Mucormycosis agent</name>
    <name type="synonym">Calyptromyces circinelloides</name>
    <dbReference type="NCBI Taxonomy" id="1220926"/>
    <lineage>
        <taxon>Eukaryota</taxon>
        <taxon>Fungi</taxon>
        <taxon>Fungi incertae sedis</taxon>
        <taxon>Mucoromycota</taxon>
        <taxon>Mucoromycotina</taxon>
        <taxon>Mucoromycetes</taxon>
        <taxon>Mucorales</taxon>
        <taxon>Mucorineae</taxon>
        <taxon>Mucoraceae</taxon>
        <taxon>Mucor</taxon>
    </lineage>
</organism>
<protein>
    <submittedName>
        <fullName evidence="1">Uncharacterized protein</fullName>
    </submittedName>
</protein>
<dbReference type="AlphaFoldDB" id="S2K316"/>
<dbReference type="OrthoDB" id="2215195at2759"/>
<keyword evidence="2" id="KW-1185">Reference proteome</keyword>
<dbReference type="EMBL" id="KE123931">
    <property type="protein sequence ID" value="EPB89668.1"/>
    <property type="molecule type" value="Genomic_DNA"/>
</dbReference>
<sequence>MKRPQSPTRVLPWYIPLPNPEYRRSASPPPASFDEICLQSDLRDAKKDLFKVIVDLDKMEHSLNSLTGQLKKANKTTRAQLLSSCDTLKSKIDGLTKLYHKIKNRVHFIDREIKSLSCNNEPSREVMEVKLEVEDDLDSEQRKKRRL</sequence>
<evidence type="ECO:0000313" key="1">
    <source>
        <dbReference type="EMBL" id="EPB89668.1"/>
    </source>
</evidence>
<evidence type="ECO:0000313" key="2">
    <source>
        <dbReference type="Proteomes" id="UP000014254"/>
    </source>
</evidence>
<proteinExistence type="predicted"/>
<name>S2K316_MUCC1</name>
<reference evidence="2" key="1">
    <citation type="submission" date="2013-05" db="EMBL/GenBank/DDBJ databases">
        <title>The Genome sequence of Mucor circinelloides f. circinelloides 1006PhL.</title>
        <authorList>
            <consortium name="The Broad Institute Genomics Platform"/>
            <person name="Cuomo C."/>
            <person name="Earl A."/>
            <person name="Findley K."/>
            <person name="Lee S.C."/>
            <person name="Walker B."/>
            <person name="Young S."/>
            <person name="Zeng Q."/>
            <person name="Gargeya S."/>
            <person name="Fitzgerald M."/>
            <person name="Haas B."/>
            <person name="Abouelleil A."/>
            <person name="Allen A.W."/>
            <person name="Alvarado L."/>
            <person name="Arachchi H.M."/>
            <person name="Berlin A.M."/>
            <person name="Chapman S.B."/>
            <person name="Gainer-Dewar J."/>
            <person name="Goldberg J."/>
            <person name="Griggs A."/>
            <person name="Gujja S."/>
            <person name="Hansen M."/>
            <person name="Howarth C."/>
            <person name="Imamovic A."/>
            <person name="Ireland A."/>
            <person name="Larimer J."/>
            <person name="McCowan C."/>
            <person name="Murphy C."/>
            <person name="Pearson M."/>
            <person name="Poon T.W."/>
            <person name="Priest M."/>
            <person name="Roberts A."/>
            <person name="Saif S."/>
            <person name="Shea T."/>
            <person name="Sisk P."/>
            <person name="Sykes S."/>
            <person name="Wortman J."/>
            <person name="Nusbaum C."/>
            <person name="Birren B."/>
        </authorList>
    </citation>
    <scope>NUCLEOTIDE SEQUENCE [LARGE SCALE GENOMIC DNA]</scope>
    <source>
        <strain evidence="2">1006PhL</strain>
    </source>
</reference>
<gene>
    <name evidence="1" type="ORF">HMPREF1544_03467</name>
</gene>
<dbReference type="Proteomes" id="UP000014254">
    <property type="component" value="Unassembled WGS sequence"/>
</dbReference>
<dbReference type="VEuPathDB" id="FungiDB:HMPREF1544_03467"/>
<dbReference type="InParanoid" id="S2K316"/>